<dbReference type="GO" id="GO:0004930">
    <property type="term" value="F:G protein-coupled receptor activity"/>
    <property type="evidence" value="ECO:0007669"/>
    <property type="project" value="UniProtKB-KW"/>
</dbReference>
<gene>
    <name evidence="12" type="ORF">TSAR_016467</name>
</gene>
<keyword evidence="6 10" id="KW-0472">Membrane</keyword>
<comment type="subcellular location">
    <subcellularLocation>
        <location evidence="1">Membrane</location>
        <topology evidence="1">Multi-pass membrane protein</topology>
    </subcellularLocation>
</comment>
<dbReference type="PANTHER" id="PTHR24243">
    <property type="entry name" value="G-PROTEIN COUPLED RECEPTOR"/>
    <property type="match status" value="1"/>
</dbReference>
<proteinExistence type="inferred from homology"/>
<evidence type="ECO:0000256" key="9">
    <source>
        <dbReference type="RuleBase" id="RU000688"/>
    </source>
</evidence>
<dbReference type="CDD" id="cd14997">
    <property type="entry name" value="7tmA_ETH-R"/>
    <property type="match status" value="1"/>
</dbReference>
<evidence type="ECO:0000256" key="8">
    <source>
        <dbReference type="ARBA" id="ARBA00023224"/>
    </source>
</evidence>
<keyword evidence="5 9" id="KW-0297">G-protein coupled receptor</keyword>
<feature type="transmembrane region" description="Helical" evidence="10">
    <location>
        <begin position="114"/>
        <end position="135"/>
    </location>
</feature>
<dbReference type="PANTHER" id="PTHR24243:SF233">
    <property type="entry name" value="THYROTROPIN-RELEASING HORMONE RECEPTOR"/>
    <property type="match status" value="1"/>
</dbReference>
<feature type="transmembrane region" description="Helical" evidence="10">
    <location>
        <begin position="38"/>
        <end position="67"/>
    </location>
</feature>
<feature type="transmembrane region" description="Helical" evidence="10">
    <location>
        <begin position="311"/>
        <end position="331"/>
    </location>
</feature>
<evidence type="ECO:0000256" key="1">
    <source>
        <dbReference type="ARBA" id="ARBA00004141"/>
    </source>
</evidence>
<keyword evidence="3 9" id="KW-0812">Transmembrane</keyword>
<feature type="transmembrane region" description="Helical" evidence="10">
    <location>
        <begin position="211"/>
        <end position="244"/>
    </location>
</feature>
<feature type="domain" description="G-protein coupled receptors family 1 profile" evidence="11">
    <location>
        <begin position="58"/>
        <end position="328"/>
    </location>
</feature>
<evidence type="ECO:0000256" key="7">
    <source>
        <dbReference type="ARBA" id="ARBA00023170"/>
    </source>
</evidence>
<evidence type="ECO:0000256" key="2">
    <source>
        <dbReference type="ARBA" id="ARBA00010663"/>
    </source>
</evidence>
<dbReference type="EMBL" id="NNAY01002717">
    <property type="protein sequence ID" value="OXU20702.1"/>
    <property type="molecule type" value="Genomic_DNA"/>
</dbReference>
<accession>A0A232EQU4</accession>
<dbReference type="InterPro" id="IPR000276">
    <property type="entry name" value="GPCR_Rhodpsn"/>
</dbReference>
<comment type="caution">
    <text evidence="12">The sequence shown here is derived from an EMBL/GenBank/DDBJ whole genome shotgun (WGS) entry which is preliminary data.</text>
</comment>
<keyword evidence="4 10" id="KW-1133">Transmembrane helix</keyword>
<protein>
    <recommendedName>
        <fullName evidence="11">G-protein coupled receptors family 1 profile domain-containing protein</fullName>
    </recommendedName>
</protein>
<dbReference type="PRINTS" id="PR00237">
    <property type="entry name" value="GPCRRHODOPSN"/>
</dbReference>
<feature type="transmembrane region" description="Helical" evidence="10">
    <location>
        <begin position="265"/>
        <end position="291"/>
    </location>
</feature>
<dbReference type="OrthoDB" id="10036964at2759"/>
<keyword evidence="7 9" id="KW-0675">Receptor</keyword>
<name>A0A232EQU4_9HYME</name>
<dbReference type="AlphaFoldDB" id="A0A232EQU4"/>
<keyword evidence="8 9" id="KW-0807">Transducer</keyword>
<evidence type="ECO:0000256" key="5">
    <source>
        <dbReference type="ARBA" id="ARBA00023040"/>
    </source>
</evidence>
<dbReference type="PROSITE" id="PS50262">
    <property type="entry name" value="G_PROTEIN_RECEP_F1_2"/>
    <property type="match status" value="1"/>
</dbReference>
<evidence type="ECO:0000256" key="10">
    <source>
        <dbReference type="SAM" id="Phobius"/>
    </source>
</evidence>
<feature type="transmembrane region" description="Helical" evidence="10">
    <location>
        <begin position="79"/>
        <end position="99"/>
    </location>
</feature>
<evidence type="ECO:0000313" key="12">
    <source>
        <dbReference type="EMBL" id="OXU20702.1"/>
    </source>
</evidence>
<dbReference type="GO" id="GO:0005886">
    <property type="term" value="C:plasma membrane"/>
    <property type="evidence" value="ECO:0007669"/>
    <property type="project" value="TreeGrafter"/>
</dbReference>
<evidence type="ECO:0000256" key="6">
    <source>
        <dbReference type="ARBA" id="ARBA00023136"/>
    </source>
</evidence>
<evidence type="ECO:0000259" key="11">
    <source>
        <dbReference type="PROSITE" id="PS50262"/>
    </source>
</evidence>
<dbReference type="Pfam" id="PF00001">
    <property type="entry name" value="7tm_1"/>
    <property type="match status" value="1"/>
</dbReference>
<organism evidence="12 13">
    <name type="scientific">Trichomalopsis sarcophagae</name>
    <dbReference type="NCBI Taxonomy" id="543379"/>
    <lineage>
        <taxon>Eukaryota</taxon>
        <taxon>Metazoa</taxon>
        <taxon>Ecdysozoa</taxon>
        <taxon>Arthropoda</taxon>
        <taxon>Hexapoda</taxon>
        <taxon>Insecta</taxon>
        <taxon>Pterygota</taxon>
        <taxon>Neoptera</taxon>
        <taxon>Endopterygota</taxon>
        <taxon>Hymenoptera</taxon>
        <taxon>Apocrita</taxon>
        <taxon>Proctotrupomorpha</taxon>
        <taxon>Chalcidoidea</taxon>
        <taxon>Pteromalidae</taxon>
        <taxon>Pteromalinae</taxon>
        <taxon>Trichomalopsis</taxon>
    </lineage>
</organism>
<dbReference type="Proteomes" id="UP000215335">
    <property type="component" value="Unassembled WGS sequence"/>
</dbReference>
<dbReference type="SUPFAM" id="SSF81321">
    <property type="entry name" value="Family A G protein-coupled receptor-like"/>
    <property type="match status" value="1"/>
</dbReference>
<dbReference type="InterPro" id="IPR017452">
    <property type="entry name" value="GPCR_Rhodpsn_7TM"/>
</dbReference>
<dbReference type="Gene3D" id="1.20.1070.10">
    <property type="entry name" value="Rhodopsin 7-helix transmembrane proteins"/>
    <property type="match status" value="1"/>
</dbReference>
<reference evidence="12 13" key="1">
    <citation type="journal article" date="2017" name="Curr. Biol.">
        <title>The Evolution of Venom by Co-option of Single-Copy Genes.</title>
        <authorList>
            <person name="Martinson E.O."/>
            <person name="Mrinalini"/>
            <person name="Kelkar Y.D."/>
            <person name="Chang C.H."/>
            <person name="Werren J.H."/>
        </authorList>
    </citation>
    <scope>NUCLEOTIDE SEQUENCE [LARGE SCALE GENOMIC DNA]</scope>
    <source>
        <strain evidence="12 13">Alberta</strain>
        <tissue evidence="12">Whole body</tissue>
    </source>
</reference>
<evidence type="ECO:0000313" key="13">
    <source>
        <dbReference type="Proteomes" id="UP000215335"/>
    </source>
</evidence>
<feature type="transmembrane region" description="Helical" evidence="10">
    <location>
        <begin position="172"/>
        <end position="191"/>
    </location>
</feature>
<comment type="similarity">
    <text evidence="2 9">Belongs to the G-protein coupled receptor 1 family.</text>
</comment>
<evidence type="ECO:0000256" key="4">
    <source>
        <dbReference type="ARBA" id="ARBA00022989"/>
    </source>
</evidence>
<evidence type="ECO:0000256" key="3">
    <source>
        <dbReference type="ARBA" id="ARBA00022692"/>
    </source>
</evidence>
<sequence>MTIFNDTTYYEGDDVTIFASALVTNTPKPVNDFYQLPIYMQVLSVLICVIVMVIGIIGNLMVLIVILGAKDMRNSTNIFLVNLSIADLCLLLVCTPAILVEVNAGPEVWVLGKAIPFIESTIAHASVLTILAISFERYYAICKPLQANTITMIVHPHNSYVCTKSRATMICILDWIIAGFCTSPFLLMVTYKLEVDARGTLVPICATEALAQWSIVYIATTIGAFFVVPVIVLAMLYSVIVYRLVKRSAIKHEMNRHSLHNRNQVIRMLCTVISAFFICLLPFRAMMIWVIVSPLEELANFGAEGYYCLLYFSRIMFYLNSALNPIFYALMSTKFKNGFLKILKAAFS</sequence>
<keyword evidence="13" id="KW-1185">Reference proteome</keyword>
<dbReference type="STRING" id="543379.A0A232EQU4"/>
<dbReference type="PROSITE" id="PS00237">
    <property type="entry name" value="G_PROTEIN_RECEP_F1_1"/>
    <property type="match status" value="1"/>
</dbReference>